<evidence type="ECO:0000313" key="4">
    <source>
        <dbReference type="EMBL" id="KAJ3831868.1"/>
    </source>
</evidence>
<protein>
    <recommendedName>
        <fullName evidence="3">SWIM-type domain-containing protein</fullName>
    </recommendedName>
</protein>
<reference evidence="4" key="1">
    <citation type="submission" date="2022-08" db="EMBL/GenBank/DDBJ databases">
        <authorList>
            <consortium name="DOE Joint Genome Institute"/>
            <person name="Min B."/>
            <person name="Riley R."/>
            <person name="Sierra-Patev S."/>
            <person name="Naranjo-Ortiz M."/>
            <person name="Looney B."/>
            <person name="Konkel Z."/>
            <person name="Slot J.C."/>
            <person name="Sakamoto Y."/>
            <person name="Steenwyk J.L."/>
            <person name="Rokas A."/>
            <person name="Carro J."/>
            <person name="Camarero S."/>
            <person name="Ferreira P."/>
            <person name="Molpeceres G."/>
            <person name="Ruiz-Duenas F.J."/>
            <person name="Serrano A."/>
            <person name="Henrissat B."/>
            <person name="Drula E."/>
            <person name="Hughes K.W."/>
            <person name="Mata J.L."/>
            <person name="Ishikawa N.K."/>
            <person name="Vargas-Isla R."/>
            <person name="Ushijima S."/>
            <person name="Smith C.A."/>
            <person name="Ahrendt S."/>
            <person name="Andreopoulos W."/>
            <person name="He G."/>
            <person name="Labutti K."/>
            <person name="Lipzen A."/>
            <person name="Ng V."/>
            <person name="Sandor L."/>
            <person name="Barry K."/>
            <person name="Martinez A.T."/>
            <person name="Xiao Y."/>
            <person name="Gibbons J.G."/>
            <person name="Terashima K."/>
            <person name="Hibbett D.S."/>
            <person name="Grigoriev I.V."/>
        </authorList>
    </citation>
    <scope>NUCLEOTIDE SEQUENCE</scope>
    <source>
        <strain evidence="4">TFB9207</strain>
    </source>
</reference>
<keyword evidence="1" id="KW-0863">Zinc-finger</keyword>
<evidence type="ECO:0000259" key="3">
    <source>
        <dbReference type="PROSITE" id="PS50966"/>
    </source>
</evidence>
<comment type="caution">
    <text evidence="4">The sequence shown here is derived from an EMBL/GenBank/DDBJ whole genome shotgun (WGS) entry which is preliminary data.</text>
</comment>
<name>A0AA38NWP3_9AGAR</name>
<evidence type="ECO:0000313" key="5">
    <source>
        <dbReference type="Proteomes" id="UP001163846"/>
    </source>
</evidence>
<organism evidence="4 5">
    <name type="scientific">Lentinula raphanica</name>
    <dbReference type="NCBI Taxonomy" id="153919"/>
    <lineage>
        <taxon>Eukaryota</taxon>
        <taxon>Fungi</taxon>
        <taxon>Dikarya</taxon>
        <taxon>Basidiomycota</taxon>
        <taxon>Agaricomycotina</taxon>
        <taxon>Agaricomycetes</taxon>
        <taxon>Agaricomycetidae</taxon>
        <taxon>Agaricales</taxon>
        <taxon>Marasmiineae</taxon>
        <taxon>Omphalotaceae</taxon>
        <taxon>Lentinula</taxon>
    </lineage>
</organism>
<feature type="domain" description="SWIM-type" evidence="3">
    <location>
        <begin position="151"/>
        <end position="186"/>
    </location>
</feature>
<dbReference type="EMBL" id="MU807190">
    <property type="protein sequence ID" value="KAJ3831868.1"/>
    <property type="molecule type" value="Genomic_DNA"/>
</dbReference>
<feature type="compositionally biased region" description="Basic residues" evidence="2">
    <location>
        <begin position="381"/>
        <end position="391"/>
    </location>
</feature>
<sequence>MSLIESKQIFLQNIMILTSYPEGKRAAEAGLEHFQYLNEFWMRPTLSQSWSEWGRLAAAAAIKIPVEGIILTTNHLESFNMVLKKKYIQQHLHSGHCLRFDLLIILLITEILPKEQERMMEQSRFHSIASGVPPYTFTAGCASSHHAGTSHFLQLGQTGEGLCTCIDFSNKGGACKHLRAFHLIVDGWASRSLCGPFHYPTSPSSAREIKQKSLNNEPSIHGNATQNLPPTIPLKDDVLEQWVNLQAVAQDRTVFEGLDEEEEQTNFGRDLDEEEPRSQVFDYVDSPNIFDGQRDAVNAQIGHCIMEEVASLLPRLRGLETLMNDAMALTQSAQLLELDAVLCSITSHISTATLENSISSTSSTPYNNSEQADEGANIHNVQKKRRCKRAMIRAPSPEENQKRKKSHGTL</sequence>
<feature type="region of interest" description="Disordered" evidence="2">
    <location>
        <begin position="356"/>
        <end position="410"/>
    </location>
</feature>
<feature type="compositionally biased region" description="Polar residues" evidence="2">
    <location>
        <begin position="356"/>
        <end position="370"/>
    </location>
</feature>
<keyword evidence="5" id="KW-1185">Reference proteome</keyword>
<dbReference type="AlphaFoldDB" id="A0AA38NWP3"/>
<gene>
    <name evidence="4" type="ORF">F5878DRAFT_667107</name>
</gene>
<dbReference type="PROSITE" id="PS50966">
    <property type="entry name" value="ZF_SWIM"/>
    <property type="match status" value="1"/>
</dbReference>
<evidence type="ECO:0000256" key="1">
    <source>
        <dbReference type="PROSITE-ProRule" id="PRU00325"/>
    </source>
</evidence>
<dbReference type="Proteomes" id="UP001163846">
    <property type="component" value="Unassembled WGS sequence"/>
</dbReference>
<evidence type="ECO:0000256" key="2">
    <source>
        <dbReference type="SAM" id="MobiDB-lite"/>
    </source>
</evidence>
<dbReference type="InterPro" id="IPR007527">
    <property type="entry name" value="Znf_SWIM"/>
</dbReference>
<keyword evidence="1" id="KW-0479">Metal-binding</keyword>
<dbReference type="GO" id="GO:0008270">
    <property type="term" value="F:zinc ion binding"/>
    <property type="evidence" value="ECO:0007669"/>
    <property type="project" value="UniProtKB-KW"/>
</dbReference>
<keyword evidence="1" id="KW-0862">Zinc</keyword>
<proteinExistence type="predicted"/>
<accession>A0AA38NWP3</accession>